<dbReference type="NCBIfam" id="NF041012">
    <property type="entry name" value="T4P_ComGB"/>
    <property type="match status" value="1"/>
</dbReference>
<evidence type="ECO:0000256" key="4">
    <source>
        <dbReference type="ARBA" id="ARBA00022692"/>
    </source>
</evidence>
<evidence type="ECO:0000256" key="7">
    <source>
        <dbReference type="SAM" id="Phobius"/>
    </source>
</evidence>
<organism evidence="9 10">
    <name type="scientific">Streptococcus porcorum</name>
    <dbReference type="NCBI Taxonomy" id="701526"/>
    <lineage>
        <taxon>Bacteria</taxon>
        <taxon>Bacillati</taxon>
        <taxon>Bacillota</taxon>
        <taxon>Bacilli</taxon>
        <taxon>Lactobacillales</taxon>
        <taxon>Streptococcaceae</taxon>
        <taxon>Streptococcus</taxon>
    </lineage>
</organism>
<evidence type="ECO:0000259" key="8">
    <source>
        <dbReference type="Pfam" id="PF00482"/>
    </source>
</evidence>
<feature type="transmembrane region" description="Helical" evidence="7">
    <location>
        <begin position="308"/>
        <end position="330"/>
    </location>
</feature>
<protein>
    <submittedName>
        <fullName evidence="9">Competence protein ComGB</fullName>
    </submittedName>
</protein>
<gene>
    <name evidence="9" type="ORF">ABID28_001296</name>
</gene>
<evidence type="ECO:0000256" key="3">
    <source>
        <dbReference type="ARBA" id="ARBA00022475"/>
    </source>
</evidence>
<keyword evidence="3" id="KW-1003">Cell membrane</keyword>
<comment type="subcellular location">
    <subcellularLocation>
        <location evidence="1">Cell membrane</location>
        <topology evidence="1">Multi-pass membrane protein</topology>
    </subcellularLocation>
</comment>
<feature type="transmembrane region" description="Helical" evidence="7">
    <location>
        <begin position="161"/>
        <end position="180"/>
    </location>
</feature>
<dbReference type="InterPro" id="IPR042094">
    <property type="entry name" value="T2SS_GspF_sf"/>
</dbReference>
<feature type="domain" description="Type II secretion system protein GspF" evidence="8">
    <location>
        <begin position="25"/>
        <end position="143"/>
    </location>
</feature>
<keyword evidence="10" id="KW-1185">Reference proteome</keyword>
<keyword evidence="6 7" id="KW-0472">Membrane</keyword>
<dbReference type="PRINTS" id="PR00812">
    <property type="entry name" value="BCTERIALGSPF"/>
</dbReference>
<keyword evidence="5 7" id="KW-1133">Transmembrane helix</keyword>
<dbReference type="InterPro" id="IPR003004">
    <property type="entry name" value="GspF/PilC"/>
</dbReference>
<evidence type="ECO:0000313" key="10">
    <source>
        <dbReference type="Proteomes" id="UP001549037"/>
    </source>
</evidence>
<dbReference type="Pfam" id="PF00482">
    <property type="entry name" value="T2SSF"/>
    <property type="match status" value="2"/>
</dbReference>
<name>A0ABV2JFW3_9STRE</name>
<comment type="similarity">
    <text evidence="2">Belongs to the GSP F family.</text>
</comment>
<dbReference type="PANTHER" id="PTHR30012:SF0">
    <property type="entry name" value="TYPE II SECRETION SYSTEM PROTEIN F-RELATED"/>
    <property type="match status" value="1"/>
</dbReference>
<dbReference type="Proteomes" id="UP001549037">
    <property type="component" value="Unassembled WGS sequence"/>
</dbReference>
<evidence type="ECO:0000256" key="2">
    <source>
        <dbReference type="ARBA" id="ARBA00005745"/>
    </source>
</evidence>
<evidence type="ECO:0000256" key="6">
    <source>
        <dbReference type="ARBA" id="ARBA00023136"/>
    </source>
</evidence>
<proteinExistence type="inferred from homology"/>
<evidence type="ECO:0000256" key="5">
    <source>
        <dbReference type="ARBA" id="ARBA00022989"/>
    </source>
</evidence>
<evidence type="ECO:0000256" key="1">
    <source>
        <dbReference type="ARBA" id="ARBA00004651"/>
    </source>
</evidence>
<reference evidence="9 10" key="1">
    <citation type="submission" date="2024-06" db="EMBL/GenBank/DDBJ databases">
        <title>Genomic Encyclopedia of Type Strains, Phase IV (KMG-IV): sequencing the most valuable type-strain genomes for metagenomic binning, comparative biology and taxonomic classification.</title>
        <authorList>
            <person name="Goeker M."/>
        </authorList>
    </citation>
    <scope>NUCLEOTIDE SEQUENCE [LARGE SCALE GENOMIC DNA]</scope>
    <source>
        <strain evidence="9 10">DSM 28302</strain>
    </source>
</reference>
<keyword evidence="4 7" id="KW-0812">Transmembrane</keyword>
<dbReference type="Gene3D" id="1.20.81.30">
    <property type="entry name" value="Type II secretion system (T2SS), domain F"/>
    <property type="match status" value="2"/>
</dbReference>
<feature type="domain" description="Type II secretion system protein GspF" evidence="8">
    <location>
        <begin position="211"/>
        <end position="331"/>
    </location>
</feature>
<dbReference type="InterPro" id="IPR047692">
    <property type="entry name" value="T4P_ComGB"/>
</dbReference>
<comment type="caution">
    <text evidence="9">The sequence shown here is derived from an EMBL/GenBank/DDBJ whole genome shotgun (WGS) entry which is preliminary data.</text>
</comment>
<sequence length="340" mass="39478">MTKERSLFQKKSQKALKIEQQKKIIQLFSNLYSSGFHLSEVVTFLEHSRLLAPVYIKRMQSSLVAGKNLSQIMAELSFSEAVVTQLALSEIHGNVSLSLEKIESHLEQIISVRKKLFEVASYPFILLIFLVVIMLGLRQYLLPQLEGDNLAVKVLNQLPQIFLMTMMCLFFTVILARWYFKRKSRLASVTFWSKVPVIRSYVRLYFTAYYAREWGNLLGQGLEIPQIIKIMTDQPKSLFKEVGEDLEKAFLSGHSFHEQILSYSFFLPELSLMIEYGQIKAKLGSELEIYAQEKWETFFQKINASMQIIQPIVFIFIALMIVMIYAAMLLPMYQNMEVQF</sequence>
<dbReference type="InterPro" id="IPR018076">
    <property type="entry name" value="T2SS_GspF_dom"/>
</dbReference>
<dbReference type="EMBL" id="JBEPLN010000021">
    <property type="protein sequence ID" value="MET3634650.1"/>
    <property type="molecule type" value="Genomic_DNA"/>
</dbReference>
<accession>A0ABV2JFW3</accession>
<dbReference type="PANTHER" id="PTHR30012">
    <property type="entry name" value="GENERAL SECRETION PATHWAY PROTEIN"/>
    <property type="match status" value="1"/>
</dbReference>
<evidence type="ECO:0000313" key="9">
    <source>
        <dbReference type="EMBL" id="MET3634650.1"/>
    </source>
</evidence>
<feature type="transmembrane region" description="Helical" evidence="7">
    <location>
        <begin position="119"/>
        <end position="141"/>
    </location>
</feature>